<proteinExistence type="predicted"/>
<evidence type="ECO:0000313" key="2">
    <source>
        <dbReference type="EMBL" id="GFS21413.1"/>
    </source>
</evidence>
<dbReference type="InterPro" id="IPR005312">
    <property type="entry name" value="DUF1759"/>
</dbReference>
<name>A0AAV4JI60_9GAST</name>
<dbReference type="AlphaFoldDB" id="A0AAV4JI60"/>
<dbReference type="Proteomes" id="UP000762676">
    <property type="component" value="Unassembled WGS sequence"/>
</dbReference>
<sequence length="488" mass="56161">MEEATRRRIAAKSWLSRVVNKLQQNLERASESEMTETELLVQIEDVEKRLTQLDDAQAQIETIIPIEDLESDIEAAAEFRDKKTQILTLAKERLKGFTKTKESSSQNVDDASDATEHSSRPNTKLPKLELPKFSGYYTEWQTFIDKFRAVVDEADLPAVNKFTYLQSLLQGEAASAIAGLSLTAENYAVAKDILRKRFGRTERIIFSHVQKLLETNWSSNSTVGSTPSNLWRLHDDLQTRVRSLQNLGISGETYGVILTPLILHQLPQNTRLEWARRGEGHEGDLEFLLTFLFEEIQRRERSQTFDNSSGGIATTREKPGVGPTEKRRQYGTAAALVVTAKDQQSSSRPHCVFCSGSHYSEKCAELTNLDFSARKDKLRQLEVLRISWKEHKINKEVQAADVKERLIDQLIKRKLRYVGHVIRESSRHLLQLALECRIKGRRGRERPERRCTDDIKQWTHYRSYGEIKRKAESSEEWRVMVANLRTEY</sequence>
<dbReference type="PANTHER" id="PTHR22954:SF3">
    <property type="entry name" value="PROTEIN CBG08539"/>
    <property type="match status" value="1"/>
</dbReference>
<organism evidence="2 3">
    <name type="scientific">Elysia marginata</name>
    <dbReference type="NCBI Taxonomy" id="1093978"/>
    <lineage>
        <taxon>Eukaryota</taxon>
        <taxon>Metazoa</taxon>
        <taxon>Spiralia</taxon>
        <taxon>Lophotrochozoa</taxon>
        <taxon>Mollusca</taxon>
        <taxon>Gastropoda</taxon>
        <taxon>Heterobranchia</taxon>
        <taxon>Euthyneura</taxon>
        <taxon>Panpulmonata</taxon>
        <taxon>Sacoglossa</taxon>
        <taxon>Placobranchoidea</taxon>
        <taxon>Plakobranchidae</taxon>
        <taxon>Elysia</taxon>
    </lineage>
</organism>
<evidence type="ECO:0000256" key="1">
    <source>
        <dbReference type="SAM" id="MobiDB-lite"/>
    </source>
</evidence>
<evidence type="ECO:0000313" key="3">
    <source>
        <dbReference type="Proteomes" id="UP000762676"/>
    </source>
</evidence>
<accession>A0AAV4JI60</accession>
<feature type="region of interest" description="Disordered" evidence="1">
    <location>
        <begin position="304"/>
        <end position="325"/>
    </location>
</feature>
<feature type="region of interest" description="Disordered" evidence="1">
    <location>
        <begin position="98"/>
        <end position="126"/>
    </location>
</feature>
<dbReference type="EMBL" id="BMAT01013853">
    <property type="protein sequence ID" value="GFS21413.1"/>
    <property type="molecule type" value="Genomic_DNA"/>
</dbReference>
<gene>
    <name evidence="2" type="ORF">ElyMa_006923800</name>
</gene>
<protein>
    <submittedName>
        <fullName evidence="2">Gypsy retrotransposon integrase-like protein 1</fullName>
    </submittedName>
</protein>
<feature type="compositionally biased region" description="Basic and acidic residues" evidence="1">
    <location>
        <begin position="315"/>
        <end position="325"/>
    </location>
</feature>
<keyword evidence="3" id="KW-1185">Reference proteome</keyword>
<reference evidence="2 3" key="1">
    <citation type="journal article" date="2021" name="Elife">
        <title>Chloroplast acquisition without the gene transfer in kleptoplastic sea slugs, Plakobranchus ocellatus.</title>
        <authorList>
            <person name="Maeda T."/>
            <person name="Takahashi S."/>
            <person name="Yoshida T."/>
            <person name="Shimamura S."/>
            <person name="Takaki Y."/>
            <person name="Nagai Y."/>
            <person name="Toyoda A."/>
            <person name="Suzuki Y."/>
            <person name="Arimoto A."/>
            <person name="Ishii H."/>
            <person name="Satoh N."/>
            <person name="Nishiyama T."/>
            <person name="Hasebe M."/>
            <person name="Maruyama T."/>
            <person name="Minagawa J."/>
            <person name="Obokata J."/>
            <person name="Shigenobu S."/>
        </authorList>
    </citation>
    <scope>NUCLEOTIDE SEQUENCE [LARGE SCALE GENOMIC DNA]</scope>
</reference>
<dbReference type="PANTHER" id="PTHR22954">
    <property type="entry name" value="RETROVIRAL PROTEASE-RELATED"/>
    <property type="match status" value="1"/>
</dbReference>
<dbReference type="Pfam" id="PF03564">
    <property type="entry name" value="DUF1759"/>
    <property type="match status" value="1"/>
</dbReference>
<comment type="caution">
    <text evidence="2">The sequence shown here is derived from an EMBL/GenBank/DDBJ whole genome shotgun (WGS) entry which is preliminary data.</text>
</comment>